<dbReference type="Proteomes" id="UP000322234">
    <property type="component" value="Unassembled WGS sequence"/>
</dbReference>
<evidence type="ECO:0000313" key="1">
    <source>
        <dbReference type="EMBL" id="MXQ85268.1"/>
    </source>
</evidence>
<protein>
    <submittedName>
        <fullName evidence="1">Uncharacterized protein</fullName>
    </submittedName>
</protein>
<accession>A0A6B0R4Z8</accession>
<reference evidence="1" key="1">
    <citation type="submission" date="2019-10" db="EMBL/GenBank/DDBJ databases">
        <title>The sequence and de novo assembly of the wild yak genome.</title>
        <authorList>
            <person name="Liu Y."/>
        </authorList>
    </citation>
    <scope>NUCLEOTIDE SEQUENCE [LARGE SCALE GENOMIC DNA]</scope>
    <source>
        <strain evidence="1">WY2019</strain>
    </source>
</reference>
<gene>
    <name evidence="1" type="ORF">E5288_WYG014445</name>
</gene>
<organism evidence="1 2">
    <name type="scientific">Bos mutus</name>
    <name type="common">wild yak</name>
    <dbReference type="NCBI Taxonomy" id="72004"/>
    <lineage>
        <taxon>Eukaryota</taxon>
        <taxon>Metazoa</taxon>
        <taxon>Chordata</taxon>
        <taxon>Craniata</taxon>
        <taxon>Vertebrata</taxon>
        <taxon>Euteleostomi</taxon>
        <taxon>Mammalia</taxon>
        <taxon>Eutheria</taxon>
        <taxon>Laurasiatheria</taxon>
        <taxon>Artiodactyla</taxon>
        <taxon>Ruminantia</taxon>
        <taxon>Pecora</taxon>
        <taxon>Bovidae</taxon>
        <taxon>Bovinae</taxon>
        <taxon>Bos</taxon>
    </lineage>
</organism>
<keyword evidence="2" id="KW-1185">Reference proteome</keyword>
<sequence>MYLPRGQMKTQISSPLIQKNQSEVMGGQPAVGDSGKIVVSSGQTEQGPLPKVAKLLPLLFVGTPGQVSEETNHVPKKQQKALISMGHECPRELCDIEVSFRTQSSEIIQGHCSKPVVIASNLVGQPTVPLECTRIEGSDVIPMNVSYRYYQSIKR</sequence>
<dbReference type="AlphaFoldDB" id="A0A6B0R4Z8"/>
<evidence type="ECO:0000313" key="2">
    <source>
        <dbReference type="Proteomes" id="UP000322234"/>
    </source>
</evidence>
<proteinExistence type="predicted"/>
<name>A0A6B0R4Z8_9CETA</name>
<dbReference type="EMBL" id="VBQZ03000025">
    <property type="protein sequence ID" value="MXQ85268.1"/>
    <property type="molecule type" value="Genomic_DNA"/>
</dbReference>
<comment type="caution">
    <text evidence="1">The sequence shown here is derived from an EMBL/GenBank/DDBJ whole genome shotgun (WGS) entry which is preliminary data.</text>
</comment>